<gene>
    <name evidence="8" type="ORF">KO481_23010</name>
</gene>
<dbReference type="Proteomes" id="UP000733379">
    <property type="component" value="Unassembled WGS sequence"/>
</dbReference>
<dbReference type="Gene3D" id="1.10.10.10">
    <property type="entry name" value="Winged helix-like DNA-binding domain superfamily/Winged helix DNA-binding domain"/>
    <property type="match status" value="1"/>
</dbReference>
<keyword evidence="4" id="KW-0238">DNA-binding</keyword>
<keyword evidence="8" id="KW-0548">Nucleotidyltransferase</keyword>
<keyword evidence="3" id="KW-0731">Sigma factor</keyword>
<dbReference type="EC" id="2.7.7.6" evidence="8"/>
<dbReference type="RefSeq" id="WP_215919516.1">
    <property type="nucleotide sequence ID" value="NZ_JAHKNI010000007.1"/>
</dbReference>
<evidence type="ECO:0000256" key="5">
    <source>
        <dbReference type="ARBA" id="ARBA00023163"/>
    </source>
</evidence>
<organism evidence="8 9">
    <name type="scientific">Nocardia albiluteola</name>
    <dbReference type="NCBI Taxonomy" id="2842303"/>
    <lineage>
        <taxon>Bacteria</taxon>
        <taxon>Bacillati</taxon>
        <taxon>Actinomycetota</taxon>
        <taxon>Actinomycetes</taxon>
        <taxon>Mycobacteriales</taxon>
        <taxon>Nocardiaceae</taxon>
        <taxon>Nocardia</taxon>
    </lineage>
</organism>
<proteinExistence type="inferred from homology"/>
<feature type="region of interest" description="Disordered" evidence="6">
    <location>
        <begin position="25"/>
        <end position="48"/>
    </location>
</feature>
<dbReference type="PANTHER" id="PTHR30173:SF36">
    <property type="entry name" value="ECF RNA POLYMERASE SIGMA FACTOR SIGJ"/>
    <property type="match status" value="1"/>
</dbReference>
<keyword evidence="8" id="KW-0808">Transferase</keyword>
<evidence type="ECO:0000259" key="7">
    <source>
        <dbReference type="Pfam" id="PF08281"/>
    </source>
</evidence>
<keyword evidence="9" id="KW-1185">Reference proteome</keyword>
<dbReference type="InterPro" id="IPR052704">
    <property type="entry name" value="ECF_Sigma-70_Domain"/>
</dbReference>
<evidence type="ECO:0000256" key="4">
    <source>
        <dbReference type="ARBA" id="ARBA00023125"/>
    </source>
</evidence>
<dbReference type="SUPFAM" id="SSF88659">
    <property type="entry name" value="Sigma3 and sigma4 domains of RNA polymerase sigma factors"/>
    <property type="match status" value="1"/>
</dbReference>
<dbReference type="EMBL" id="JAHKNI010000007">
    <property type="protein sequence ID" value="MBU3064390.1"/>
    <property type="molecule type" value="Genomic_DNA"/>
</dbReference>
<dbReference type="SUPFAM" id="SSF54427">
    <property type="entry name" value="NTF2-like"/>
    <property type="match status" value="1"/>
</dbReference>
<dbReference type="Gene3D" id="3.10.450.50">
    <property type="match status" value="1"/>
</dbReference>
<evidence type="ECO:0000313" key="9">
    <source>
        <dbReference type="Proteomes" id="UP000733379"/>
    </source>
</evidence>
<dbReference type="CDD" id="cd06171">
    <property type="entry name" value="Sigma70_r4"/>
    <property type="match status" value="1"/>
</dbReference>
<dbReference type="GO" id="GO:0003899">
    <property type="term" value="F:DNA-directed RNA polymerase activity"/>
    <property type="evidence" value="ECO:0007669"/>
    <property type="project" value="UniProtKB-EC"/>
</dbReference>
<reference evidence="8 9" key="1">
    <citation type="submission" date="2021-06" db="EMBL/GenBank/DDBJ databases">
        <title>Actinomycetes sequencing.</title>
        <authorList>
            <person name="Shan Q."/>
        </authorList>
    </citation>
    <scope>NUCLEOTIDE SEQUENCE [LARGE SCALE GENOMIC DNA]</scope>
    <source>
        <strain evidence="8 9">NEAU-G5</strain>
    </source>
</reference>
<feature type="domain" description="RNA polymerase sigma factor 70 region 4 type 2" evidence="7">
    <location>
        <begin position="93"/>
        <end position="145"/>
    </location>
</feature>
<dbReference type="PANTHER" id="PTHR30173">
    <property type="entry name" value="SIGMA 19 FACTOR"/>
    <property type="match status" value="1"/>
</dbReference>
<name>A0ABS6B4V2_9NOCA</name>
<dbReference type="InterPro" id="IPR013324">
    <property type="entry name" value="RNA_pol_sigma_r3/r4-like"/>
</dbReference>
<evidence type="ECO:0000256" key="1">
    <source>
        <dbReference type="ARBA" id="ARBA00010641"/>
    </source>
</evidence>
<protein>
    <submittedName>
        <fullName evidence="8">RNA polymerase subunit sigma-70</fullName>
        <ecNumber evidence="8">2.7.7.6</ecNumber>
    </submittedName>
</protein>
<accession>A0ABS6B4V2</accession>
<dbReference type="InterPro" id="IPR032710">
    <property type="entry name" value="NTF2-like_dom_sf"/>
</dbReference>
<evidence type="ECO:0000313" key="8">
    <source>
        <dbReference type="EMBL" id="MBU3064390.1"/>
    </source>
</evidence>
<dbReference type="InterPro" id="IPR013249">
    <property type="entry name" value="RNA_pol_sigma70_r4_t2"/>
</dbReference>
<keyword evidence="5" id="KW-0804">Transcription</keyword>
<sequence>MRPQTSGRIEGASWSCGIPSNARARRWRCPTSRSSTRKRRPLPSGLTAAETVGASAANPERGIPWLQPAPDSILHAATGDPASVVSHRSTIRLAFIAALQHLSARQRAALVLRDVLGWRASEVATMLDTTTAAVNSALQRARTQLAAAGPVPDELSEPDEPGIRTLLDRYAAAFEHADVRGLAELLRAEVEFGMPPVPAWYSGREAVCEFLADNVLRTPGRWRMVPIRANESPAFAVYEREPDDTYRLFCIQVLSVVEGGVARVVTFLAPGRPERFGIPETFTAAGRSD</sequence>
<comment type="similarity">
    <text evidence="1">Belongs to the sigma-70 factor family. ECF subfamily.</text>
</comment>
<evidence type="ECO:0000256" key="6">
    <source>
        <dbReference type="SAM" id="MobiDB-lite"/>
    </source>
</evidence>
<dbReference type="Pfam" id="PF08281">
    <property type="entry name" value="Sigma70_r4_2"/>
    <property type="match status" value="1"/>
</dbReference>
<keyword evidence="2" id="KW-0805">Transcription regulation</keyword>
<evidence type="ECO:0000256" key="2">
    <source>
        <dbReference type="ARBA" id="ARBA00023015"/>
    </source>
</evidence>
<dbReference type="InterPro" id="IPR036388">
    <property type="entry name" value="WH-like_DNA-bd_sf"/>
</dbReference>
<evidence type="ECO:0000256" key="3">
    <source>
        <dbReference type="ARBA" id="ARBA00023082"/>
    </source>
</evidence>
<comment type="caution">
    <text evidence="8">The sequence shown here is derived from an EMBL/GenBank/DDBJ whole genome shotgun (WGS) entry which is preliminary data.</text>
</comment>
<dbReference type="NCBIfam" id="NF006089">
    <property type="entry name" value="PRK08241.1"/>
    <property type="match status" value="1"/>
</dbReference>